<dbReference type="Proteomes" id="UP001171111">
    <property type="component" value="Unassembled WGS sequence"/>
</dbReference>
<dbReference type="GO" id="GO:0005840">
    <property type="term" value="C:ribosome"/>
    <property type="evidence" value="ECO:0007669"/>
    <property type="project" value="UniProtKB-KW"/>
</dbReference>
<evidence type="ECO:0000256" key="3">
    <source>
        <dbReference type="ARBA" id="ARBA00023274"/>
    </source>
</evidence>
<sequence length="135" mass="15841">MKHYEVLLIIKPTLEETEVKARVDFIEGVITKNGGKITSWQDMGTRKLAYKIDKFERGVYKVCYFEAPTALIEELVRNIRINEDIIRFLVVKYETKREIAAWEKLSRGEKLNQIKKPEPRAPKATKEEAKEENEE</sequence>
<dbReference type="InterPro" id="IPR020814">
    <property type="entry name" value="Ribosomal_S6_plastid/chlpt"/>
</dbReference>
<gene>
    <name evidence="6 8" type="primary">rpsF</name>
    <name evidence="8" type="ORF">Q2362_01565</name>
</gene>
<dbReference type="RefSeq" id="WP_273930403.1">
    <property type="nucleotide sequence ID" value="NZ_JAQSLJ010000002.1"/>
</dbReference>
<evidence type="ECO:0000256" key="2">
    <source>
        <dbReference type="ARBA" id="ARBA00022980"/>
    </source>
</evidence>
<evidence type="ECO:0000256" key="5">
    <source>
        <dbReference type="ARBA" id="ARBA00035294"/>
    </source>
</evidence>
<dbReference type="SUPFAM" id="SSF54995">
    <property type="entry name" value="Ribosomal protein S6"/>
    <property type="match status" value="1"/>
</dbReference>
<dbReference type="CDD" id="cd00473">
    <property type="entry name" value="bS6"/>
    <property type="match status" value="1"/>
</dbReference>
<organism evidence="8 9">
    <name type="scientific">Campylobacter magnus</name>
    <dbReference type="NCBI Taxonomy" id="3026462"/>
    <lineage>
        <taxon>Bacteria</taxon>
        <taxon>Pseudomonadati</taxon>
        <taxon>Campylobacterota</taxon>
        <taxon>Epsilonproteobacteria</taxon>
        <taxon>Campylobacterales</taxon>
        <taxon>Campylobacteraceae</taxon>
        <taxon>Campylobacter</taxon>
    </lineage>
</organism>
<dbReference type="NCBIfam" id="TIGR00166">
    <property type="entry name" value="S6"/>
    <property type="match status" value="1"/>
</dbReference>
<reference evidence="8 9" key="1">
    <citation type="submission" date="2023-06" db="EMBL/GenBank/DDBJ databases">
        <title>Campylobacter magnum sp. nov., isolated from cecal contents of domestic pigs (Sus scrofa domesticus).</title>
        <authorList>
            <person name="Papic B."/>
            <person name="Gruntar I."/>
        </authorList>
    </citation>
    <scope>NUCLEOTIDE SEQUENCE [LARGE SCALE GENOMIC DNA]</scope>
    <source>
        <strain evidence="9">34484-21</strain>
    </source>
</reference>
<dbReference type="InterPro" id="IPR035980">
    <property type="entry name" value="Ribosomal_bS6_sf"/>
</dbReference>
<dbReference type="Pfam" id="PF01250">
    <property type="entry name" value="Ribosomal_S6"/>
    <property type="match status" value="1"/>
</dbReference>
<protein>
    <recommendedName>
        <fullName evidence="5 6">Small ribosomal subunit protein bS6</fullName>
    </recommendedName>
</protein>
<evidence type="ECO:0000256" key="4">
    <source>
        <dbReference type="ARBA" id="ARBA00035104"/>
    </source>
</evidence>
<evidence type="ECO:0000313" key="8">
    <source>
        <dbReference type="EMBL" id="MDO2408789.1"/>
    </source>
</evidence>
<keyword evidence="2 6" id="KW-0689">Ribosomal protein</keyword>
<evidence type="ECO:0000256" key="1">
    <source>
        <dbReference type="ARBA" id="ARBA00009512"/>
    </source>
</evidence>
<dbReference type="PANTHER" id="PTHR21011:SF1">
    <property type="entry name" value="SMALL RIBOSOMAL SUBUNIT PROTEIN BS6M"/>
    <property type="match status" value="1"/>
</dbReference>
<dbReference type="HAMAP" id="MF_00360">
    <property type="entry name" value="Ribosomal_bS6"/>
    <property type="match status" value="1"/>
</dbReference>
<accession>A0ABT8T6K2</accession>
<dbReference type="PANTHER" id="PTHR21011">
    <property type="entry name" value="MITOCHONDRIAL 28S RIBOSOMAL PROTEIN S6"/>
    <property type="match status" value="1"/>
</dbReference>
<dbReference type="EMBL" id="JAULJQ010000001">
    <property type="protein sequence ID" value="MDO2408789.1"/>
    <property type="molecule type" value="Genomic_DNA"/>
</dbReference>
<keyword evidence="9" id="KW-1185">Reference proteome</keyword>
<dbReference type="InterPro" id="IPR000529">
    <property type="entry name" value="Ribosomal_bS6"/>
</dbReference>
<name>A0ABT8T6K2_9BACT</name>
<proteinExistence type="inferred from homology"/>
<dbReference type="Gene3D" id="3.30.70.60">
    <property type="match status" value="1"/>
</dbReference>
<evidence type="ECO:0000256" key="6">
    <source>
        <dbReference type="HAMAP-Rule" id="MF_00360"/>
    </source>
</evidence>
<comment type="caution">
    <text evidence="8">The sequence shown here is derived from an EMBL/GenBank/DDBJ whole genome shotgun (WGS) entry which is preliminary data.</text>
</comment>
<comment type="function">
    <text evidence="4 6">Binds together with bS18 to 16S ribosomal RNA.</text>
</comment>
<evidence type="ECO:0000313" key="9">
    <source>
        <dbReference type="Proteomes" id="UP001171111"/>
    </source>
</evidence>
<keyword evidence="6" id="KW-0694">RNA-binding</keyword>
<keyword evidence="3 6" id="KW-0687">Ribonucleoprotein</keyword>
<comment type="similarity">
    <text evidence="1 6">Belongs to the bacterial ribosomal protein bS6 family.</text>
</comment>
<dbReference type="InterPro" id="IPR014717">
    <property type="entry name" value="Transl_elong_EF1B/ribsomal_bS6"/>
</dbReference>
<feature type="region of interest" description="Disordered" evidence="7">
    <location>
        <begin position="113"/>
        <end position="135"/>
    </location>
</feature>
<feature type="compositionally biased region" description="Basic and acidic residues" evidence="7">
    <location>
        <begin position="113"/>
        <end position="129"/>
    </location>
</feature>
<keyword evidence="6" id="KW-0699">rRNA-binding</keyword>
<evidence type="ECO:0000256" key="7">
    <source>
        <dbReference type="SAM" id="MobiDB-lite"/>
    </source>
</evidence>